<feature type="region of interest" description="Disordered" evidence="1">
    <location>
        <begin position="134"/>
        <end position="163"/>
    </location>
</feature>
<gene>
    <name evidence="2" type="ORF">K461DRAFT_67198</name>
</gene>
<protein>
    <submittedName>
        <fullName evidence="2">Uncharacterized protein</fullName>
    </submittedName>
</protein>
<dbReference type="Proteomes" id="UP000799439">
    <property type="component" value="Unassembled WGS sequence"/>
</dbReference>
<accession>A0A9P4ITD8</accession>
<keyword evidence="3" id="KW-1185">Reference proteome</keyword>
<name>A0A9P4ITD8_9PEZI</name>
<evidence type="ECO:0000313" key="2">
    <source>
        <dbReference type="EMBL" id="KAF2147981.1"/>
    </source>
</evidence>
<feature type="compositionally biased region" description="Basic and acidic residues" evidence="1">
    <location>
        <begin position="147"/>
        <end position="160"/>
    </location>
</feature>
<reference evidence="2" key="1">
    <citation type="journal article" date="2020" name="Stud. Mycol.">
        <title>101 Dothideomycetes genomes: a test case for predicting lifestyles and emergence of pathogens.</title>
        <authorList>
            <person name="Haridas S."/>
            <person name="Albert R."/>
            <person name="Binder M."/>
            <person name="Bloem J."/>
            <person name="Labutti K."/>
            <person name="Salamov A."/>
            <person name="Andreopoulos B."/>
            <person name="Baker S."/>
            <person name="Barry K."/>
            <person name="Bills G."/>
            <person name="Bluhm B."/>
            <person name="Cannon C."/>
            <person name="Castanera R."/>
            <person name="Culley D."/>
            <person name="Daum C."/>
            <person name="Ezra D."/>
            <person name="Gonzalez J."/>
            <person name="Henrissat B."/>
            <person name="Kuo A."/>
            <person name="Liang C."/>
            <person name="Lipzen A."/>
            <person name="Lutzoni F."/>
            <person name="Magnuson J."/>
            <person name="Mondo S."/>
            <person name="Nolan M."/>
            <person name="Ohm R."/>
            <person name="Pangilinan J."/>
            <person name="Park H.-J."/>
            <person name="Ramirez L."/>
            <person name="Alfaro M."/>
            <person name="Sun H."/>
            <person name="Tritt A."/>
            <person name="Yoshinaga Y."/>
            <person name="Zwiers L.-H."/>
            <person name="Turgeon B."/>
            <person name="Goodwin S."/>
            <person name="Spatafora J."/>
            <person name="Crous P."/>
            <person name="Grigoriev I."/>
        </authorList>
    </citation>
    <scope>NUCLEOTIDE SEQUENCE</scope>
    <source>
        <strain evidence="2">CBS 260.36</strain>
    </source>
</reference>
<comment type="caution">
    <text evidence="2">The sequence shown here is derived from an EMBL/GenBank/DDBJ whole genome shotgun (WGS) entry which is preliminary data.</text>
</comment>
<proteinExistence type="predicted"/>
<dbReference type="EMBL" id="ML996094">
    <property type="protein sequence ID" value="KAF2147981.1"/>
    <property type="molecule type" value="Genomic_DNA"/>
</dbReference>
<evidence type="ECO:0000313" key="3">
    <source>
        <dbReference type="Proteomes" id="UP000799439"/>
    </source>
</evidence>
<evidence type="ECO:0000256" key="1">
    <source>
        <dbReference type="SAM" id="MobiDB-lite"/>
    </source>
</evidence>
<dbReference type="AlphaFoldDB" id="A0A9P4ITD8"/>
<sequence>MRTLYAEFGNHASLSCDAINPGGFVNQNNHGTFSRRADRWPHLRRIQAASAHRRPSPQCYRCGVLRADPEQLPIRHQLHAGSVRNPVIAMDTTGPFFRIYDRGVVPTTRWMPQRSLATESRECKSAHASPASAPMASTVCATHARRSRSERQRTRSERGHHCSRNQSRLYEVRSDVIGKVLWGMFDKDIFDGSPFRGLVGSWMSAHSCGC</sequence>
<organism evidence="2 3">
    <name type="scientific">Myriangium duriaei CBS 260.36</name>
    <dbReference type="NCBI Taxonomy" id="1168546"/>
    <lineage>
        <taxon>Eukaryota</taxon>
        <taxon>Fungi</taxon>
        <taxon>Dikarya</taxon>
        <taxon>Ascomycota</taxon>
        <taxon>Pezizomycotina</taxon>
        <taxon>Dothideomycetes</taxon>
        <taxon>Dothideomycetidae</taxon>
        <taxon>Myriangiales</taxon>
        <taxon>Myriangiaceae</taxon>
        <taxon>Myriangium</taxon>
    </lineage>
</organism>